<dbReference type="InterPro" id="IPR036187">
    <property type="entry name" value="DNA_mismatch_repair_MutS_sf"/>
</dbReference>
<evidence type="ECO:0000256" key="1">
    <source>
        <dbReference type="ARBA" id="ARBA00006271"/>
    </source>
</evidence>
<dbReference type="Gene3D" id="3.40.50.300">
    <property type="entry name" value="P-loop containing nucleotide triphosphate hydrolases"/>
    <property type="match status" value="1"/>
</dbReference>
<dbReference type="PANTHER" id="PTHR11361">
    <property type="entry name" value="DNA MISMATCH REPAIR PROTEIN MUTS FAMILY MEMBER"/>
    <property type="match status" value="1"/>
</dbReference>
<dbReference type="GO" id="GO:0005524">
    <property type="term" value="F:ATP binding"/>
    <property type="evidence" value="ECO:0007669"/>
    <property type="project" value="UniProtKB-KW"/>
</dbReference>
<dbReference type="Proteomes" id="UP001489004">
    <property type="component" value="Unassembled WGS sequence"/>
</dbReference>
<dbReference type="InterPro" id="IPR007695">
    <property type="entry name" value="DNA_mismatch_repair_MutS-lik_N"/>
</dbReference>
<dbReference type="InterPro" id="IPR017261">
    <property type="entry name" value="DNA_mismatch_repair_MutS/MSH"/>
</dbReference>
<reference evidence="7 8" key="1">
    <citation type="journal article" date="2024" name="Nat. Commun.">
        <title>Phylogenomics reveals the evolutionary origins of lichenization in chlorophyte algae.</title>
        <authorList>
            <person name="Puginier C."/>
            <person name="Libourel C."/>
            <person name="Otte J."/>
            <person name="Skaloud P."/>
            <person name="Haon M."/>
            <person name="Grisel S."/>
            <person name="Petersen M."/>
            <person name="Berrin J.G."/>
            <person name="Delaux P.M."/>
            <person name="Dal Grande F."/>
            <person name="Keller J."/>
        </authorList>
    </citation>
    <scope>NUCLEOTIDE SEQUENCE [LARGE SCALE GENOMIC DNA]</scope>
    <source>
        <strain evidence="7 8">SAG 2043</strain>
    </source>
</reference>
<dbReference type="Pfam" id="PF00488">
    <property type="entry name" value="MutS_V"/>
    <property type="match status" value="1"/>
</dbReference>
<dbReference type="InterPro" id="IPR036678">
    <property type="entry name" value="MutS_con_dom_sf"/>
</dbReference>
<dbReference type="AlphaFoldDB" id="A0AAW1R7H0"/>
<dbReference type="SUPFAM" id="SSF53150">
    <property type="entry name" value="DNA repair protein MutS, domain II"/>
    <property type="match status" value="1"/>
</dbReference>
<keyword evidence="3" id="KW-0227">DNA damage</keyword>
<dbReference type="InterPro" id="IPR007860">
    <property type="entry name" value="DNA_mmatch_repair_MutS_con_dom"/>
</dbReference>
<evidence type="ECO:0000259" key="6">
    <source>
        <dbReference type="PROSITE" id="PS00486"/>
    </source>
</evidence>
<evidence type="ECO:0000313" key="7">
    <source>
        <dbReference type="EMBL" id="KAK9829493.1"/>
    </source>
</evidence>
<dbReference type="GO" id="GO:0006298">
    <property type="term" value="P:mismatch repair"/>
    <property type="evidence" value="ECO:0007669"/>
    <property type="project" value="InterPro"/>
</dbReference>
<evidence type="ECO:0000256" key="2">
    <source>
        <dbReference type="ARBA" id="ARBA00022741"/>
    </source>
</evidence>
<dbReference type="Pfam" id="PF01624">
    <property type="entry name" value="MutS_I"/>
    <property type="match status" value="1"/>
</dbReference>
<keyword evidence="2" id="KW-0547">Nucleotide-binding</keyword>
<name>A0AAW1R7H0_9CHLO</name>
<protein>
    <recommendedName>
        <fullName evidence="6">DNA mismatch repair proteins mutS family domain-containing protein</fullName>
    </recommendedName>
</protein>
<comment type="similarity">
    <text evidence="1">Belongs to the DNA mismatch repair MutS family.</text>
</comment>
<dbReference type="InterPro" id="IPR045076">
    <property type="entry name" value="MutS"/>
</dbReference>
<dbReference type="GO" id="GO:0032301">
    <property type="term" value="C:MutSalpha complex"/>
    <property type="evidence" value="ECO:0007669"/>
    <property type="project" value="TreeGrafter"/>
</dbReference>
<evidence type="ECO:0000256" key="4">
    <source>
        <dbReference type="ARBA" id="ARBA00022840"/>
    </source>
</evidence>
<dbReference type="PROSITE" id="PS00486">
    <property type="entry name" value="DNA_MISMATCH_REPAIR_2"/>
    <property type="match status" value="1"/>
</dbReference>
<keyword evidence="5" id="KW-0238">DNA-binding</keyword>
<gene>
    <name evidence="7" type="ORF">WJX72_006189</name>
</gene>
<dbReference type="InterPro" id="IPR000432">
    <property type="entry name" value="DNA_mismatch_repair_MutS_C"/>
</dbReference>
<dbReference type="SMART" id="SM00533">
    <property type="entry name" value="MUTSd"/>
    <property type="match status" value="1"/>
</dbReference>
<keyword evidence="8" id="KW-1185">Reference proteome</keyword>
<dbReference type="PIRSF" id="PIRSF037677">
    <property type="entry name" value="DNA_mis_repair_Msh6"/>
    <property type="match status" value="1"/>
</dbReference>
<dbReference type="SUPFAM" id="SSF48334">
    <property type="entry name" value="DNA repair protein MutS, domain III"/>
    <property type="match status" value="1"/>
</dbReference>
<sequence>MDLVLFVRHGSFYNLFDVDADIGLRVGLNMSGRQTVNMWKVGCHKDYFTSWASRVLALGYSVGRIEEYPSLKGQGILSRRLACIYTPGTVNDGALQDCDGQATHGASKPLLAVCEAADATLGVCVVDVTLGRFSVSQIQDGSSRALLATLLVHVNPAEVVHLKRGLSEGTLALLKRHKCTGNVTISGMSISVLRSSDSIQPPHAASAAIALRQLAGFGQGGPQQQADLDALHAMLEGSAHAATALQIALGHLQAIGISQEVLPQARFEALQLCQQSAGLQTGHMFLDDNAILALELVEGSLGSREGSLLAFLDRAATAAGHRLVRHWITQPLYRVSEIEERLLMVEAFMKSPAATDAFANSLRPLPDCERLLARAANTLRHFQMLQQPTEAVGNGGVQGGTQPGGASQAGLAVETKTLLRLRLPSLTQAAMDLEAARKQQEQAQEGLLAEVAAQFLASYTVFADLQAALAALDVLAGFALATSPAAAAPGCAFTRPAFTSSASAAQGPAALHAQAVWHPLLMGTASGRGSLRGTQVPGSSIKQILPNNLMLGGTDGGLQVPSSMILSGANMGGKSTLLRSVCVAAIMAQLGCYVPAEHLVLDPVDRIFTRIGAQDRIVGGQSTFMIEMAETATLLASATPRSLLVLDELGRGTSTHDGYAIAYATLKSVCERLGSRTLFATHYHGLAEEAWAPGTVQMAHMQTQVDEQGSFVPLYRLQPGPAPQGSCGIEVAGGAGLPPSVLSAAVEQANSLQAMFAAKKQQQPSLTGSSHLSPPEYHLLGILLGHPLMDDRLDLDGTLQRYAESFYNTWQDVCAGVGMWQ</sequence>
<proteinExistence type="inferred from homology"/>
<dbReference type="Pfam" id="PF05188">
    <property type="entry name" value="MutS_II"/>
    <property type="match status" value="1"/>
</dbReference>
<comment type="caution">
    <text evidence="7">The sequence shown here is derived from an EMBL/GenBank/DDBJ whole genome shotgun (WGS) entry which is preliminary data.</text>
</comment>
<dbReference type="SMART" id="SM00534">
    <property type="entry name" value="MUTSac"/>
    <property type="match status" value="1"/>
</dbReference>
<accession>A0AAW1R7H0</accession>
<organism evidence="7 8">
    <name type="scientific">[Myrmecia] bisecta</name>
    <dbReference type="NCBI Taxonomy" id="41462"/>
    <lineage>
        <taxon>Eukaryota</taxon>
        <taxon>Viridiplantae</taxon>
        <taxon>Chlorophyta</taxon>
        <taxon>core chlorophytes</taxon>
        <taxon>Trebouxiophyceae</taxon>
        <taxon>Trebouxiales</taxon>
        <taxon>Trebouxiaceae</taxon>
        <taxon>Myrmecia</taxon>
    </lineage>
</organism>
<dbReference type="InterPro" id="IPR027417">
    <property type="entry name" value="P-loop_NTPase"/>
</dbReference>
<dbReference type="Gene3D" id="3.40.1170.10">
    <property type="entry name" value="DNA repair protein MutS, domain I"/>
    <property type="match status" value="1"/>
</dbReference>
<evidence type="ECO:0000313" key="8">
    <source>
        <dbReference type="Proteomes" id="UP001489004"/>
    </source>
</evidence>
<dbReference type="GO" id="GO:0030983">
    <property type="term" value="F:mismatched DNA binding"/>
    <property type="evidence" value="ECO:0007669"/>
    <property type="project" value="InterPro"/>
</dbReference>
<dbReference type="PANTHER" id="PTHR11361:SF148">
    <property type="entry name" value="DNA MISMATCH REPAIR PROTEIN MSH6"/>
    <property type="match status" value="1"/>
</dbReference>
<dbReference type="Pfam" id="PF05192">
    <property type="entry name" value="MutS_III"/>
    <property type="match status" value="1"/>
</dbReference>
<feature type="domain" description="DNA mismatch repair proteins mutS family" evidence="6">
    <location>
        <begin position="642"/>
        <end position="658"/>
    </location>
</feature>
<keyword evidence="4" id="KW-0067">ATP-binding</keyword>
<dbReference type="Gene3D" id="3.30.420.110">
    <property type="entry name" value="MutS, connector domain"/>
    <property type="match status" value="1"/>
</dbReference>
<dbReference type="GO" id="GO:0140664">
    <property type="term" value="F:ATP-dependent DNA damage sensor activity"/>
    <property type="evidence" value="ECO:0007669"/>
    <property type="project" value="InterPro"/>
</dbReference>
<evidence type="ECO:0000256" key="3">
    <source>
        <dbReference type="ARBA" id="ARBA00022763"/>
    </source>
</evidence>
<dbReference type="EMBL" id="JALJOR010000001">
    <property type="protein sequence ID" value="KAK9829493.1"/>
    <property type="molecule type" value="Genomic_DNA"/>
</dbReference>
<dbReference type="Gene3D" id="1.10.1420.10">
    <property type="match status" value="1"/>
</dbReference>
<dbReference type="SUPFAM" id="SSF55271">
    <property type="entry name" value="DNA repair protein MutS, domain I"/>
    <property type="match status" value="1"/>
</dbReference>
<dbReference type="SUPFAM" id="SSF52540">
    <property type="entry name" value="P-loop containing nucleoside triphosphate hydrolases"/>
    <property type="match status" value="1"/>
</dbReference>
<evidence type="ECO:0000256" key="5">
    <source>
        <dbReference type="ARBA" id="ARBA00023125"/>
    </source>
</evidence>
<dbReference type="InterPro" id="IPR016151">
    <property type="entry name" value="DNA_mismatch_repair_MutS_N"/>
</dbReference>
<dbReference type="InterPro" id="IPR007696">
    <property type="entry name" value="DNA_mismatch_repair_MutS_core"/>
</dbReference>